<organism evidence="2 3">
    <name type="scientific">Favolaschia claudopus</name>
    <dbReference type="NCBI Taxonomy" id="2862362"/>
    <lineage>
        <taxon>Eukaryota</taxon>
        <taxon>Fungi</taxon>
        <taxon>Dikarya</taxon>
        <taxon>Basidiomycota</taxon>
        <taxon>Agaricomycotina</taxon>
        <taxon>Agaricomycetes</taxon>
        <taxon>Agaricomycetidae</taxon>
        <taxon>Agaricales</taxon>
        <taxon>Marasmiineae</taxon>
        <taxon>Mycenaceae</taxon>
        <taxon>Favolaschia</taxon>
    </lineage>
</organism>
<protein>
    <submittedName>
        <fullName evidence="2">Uncharacterized protein</fullName>
    </submittedName>
</protein>
<sequence>MAELWLRDPYLPPLEEDQHILNRTPLAEVFPEWVGSSLRSEMQTLKASLSSQLMADNFWLTTISDWLALVFGGEVDEGERIEEQVDLFIDIMWMRFRHHDSVESRADIMKLLLPARRSLIVKPYISAPAAEFSIVGDLNADDIAGLAPSKQADIYSLVFGSDSDLSDLSEEENASQNNDFIMSAVETEDVVMQPVVMQPVETGERDDRYISMFEARAEEIAEFFFPAREEHSKPRNCKPLVEGLVSMRKVKDSLFMREDFQASFRGSELYKVLLIVCNPYNPLENSHPDVQQSFRLYNWKVAYGQILDRWDPLSPEVNLPPLIERGHSKFNTEHFLRFFGKRAEIHPWVAYPTACTFLVSEDAFKSNCEHWLIPWLRHAKYETAGWDLTTVYRQICQHPVMTGGADHTRPVKRLLDDVDPCFAAILLETRRYKKTLDTINEEIFTKTRSGTNTANSGSGDQTAASDDPSVADLSSTALPAWYTEKGCAGCSGQADSDRCVRFIEVEDRSDFMREYEYYSLTVHEGSERLVPKKKGTDDNLGPQKYVSPQELGLREITARPSDHPVWTTCKRDIVRLVYREGNKLYLVGGFRYKAFSESTLKLLKYNSLLIETRAMRRRAAMQRWDYGLMSGAGTRMPTGGRKGDGYIPYSVHRGDTIDDIKAFFRSALDSDILIIAAKSIYQGIEFDFKTLTNNSGLQRLGKYGLTSYYCVNYIAPIHRDLDIEKEGRRYLHPCMQLVKEGCGEHDFNFAYVDWGVYFRTESNAVWCVSSPDIDQSLKANS</sequence>
<proteinExistence type="predicted"/>
<name>A0AAW0DRI0_9AGAR</name>
<dbReference type="AlphaFoldDB" id="A0AAW0DRI0"/>
<dbReference type="EMBL" id="JAWWNJ010000006">
    <property type="protein sequence ID" value="KAK7054177.1"/>
    <property type="molecule type" value="Genomic_DNA"/>
</dbReference>
<reference evidence="2 3" key="1">
    <citation type="journal article" date="2024" name="J Genomics">
        <title>Draft genome sequencing and assembly of Favolaschia claudopus CIRM-BRFM 2984 isolated from oak limbs.</title>
        <authorList>
            <person name="Navarro D."/>
            <person name="Drula E."/>
            <person name="Chaduli D."/>
            <person name="Cazenave R."/>
            <person name="Ahrendt S."/>
            <person name="Wang J."/>
            <person name="Lipzen A."/>
            <person name="Daum C."/>
            <person name="Barry K."/>
            <person name="Grigoriev I.V."/>
            <person name="Favel A."/>
            <person name="Rosso M.N."/>
            <person name="Martin F."/>
        </authorList>
    </citation>
    <scope>NUCLEOTIDE SEQUENCE [LARGE SCALE GENOMIC DNA]</scope>
    <source>
        <strain evidence="2 3">CIRM-BRFM 2984</strain>
    </source>
</reference>
<keyword evidence="3" id="KW-1185">Reference proteome</keyword>
<evidence type="ECO:0000313" key="2">
    <source>
        <dbReference type="EMBL" id="KAK7054177.1"/>
    </source>
</evidence>
<evidence type="ECO:0000256" key="1">
    <source>
        <dbReference type="SAM" id="MobiDB-lite"/>
    </source>
</evidence>
<accession>A0AAW0DRI0</accession>
<evidence type="ECO:0000313" key="3">
    <source>
        <dbReference type="Proteomes" id="UP001362999"/>
    </source>
</evidence>
<comment type="caution">
    <text evidence="2">The sequence shown here is derived from an EMBL/GenBank/DDBJ whole genome shotgun (WGS) entry which is preliminary data.</text>
</comment>
<feature type="compositionally biased region" description="Polar residues" evidence="1">
    <location>
        <begin position="448"/>
        <end position="464"/>
    </location>
</feature>
<feature type="region of interest" description="Disordered" evidence="1">
    <location>
        <begin position="448"/>
        <end position="471"/>
    </location>
</feature>
<gene>
    <name evidence="2" type="ORF">R3P38DRAFT_3171747</name>
</gene>
<dbReference type="Proteomes" id="UP001362999">
    <property type="component" value="Unassembled WGS sequence"/>
</dbReference>